<dbReference type="RefSeq" id="WP_083529045.1">
    <property type="nucleotide sequence ID" value="NZ_FQXI01000002.1"/>
</dbReference>
<gene>
    <name evidence="1" type="ORF">SAMN02745245_00532</name>
</gene>
<protein>
    <submittedName>
        <fullName evidence="1">Uncharacterized protein</fullName>
    </submittedName>
</protein>
<dbReference type="AlphaFoldDB" id="A0A1M5Q7B3"/>
<dbReference type="STRING" id="1120995.SAMN02745245_00532"/>
<evidence type="ECO:0000313" key="2">
    <source>
        <dbReference type="Proteomes" id="UP000184032"/>
    </source>
</evidence>
<dbReference type="OrthoDB" id="2013261at2"/>
<accession>A0A1M5Q7B3</accession>
<dbReference type="Proteomes" id="UP000184032">
    <property type="component" value="Unassembled WGS sequence"/>
</dbReference>
<organism evidence="1 2">
    <name type="scientific">Anaerosphaera aminiphila DSM 21120</name>
    <dbReference type="NCBI Taxonomy" id="1120995"/>
    <lineage>
        <taxon>Bacteria</taxon>
        <taxon>Bacillati</taxon>
        <taxon>Bacillota</taxon>
        <taxon>Tissierellia</taxon>
        <taxon>Tissierellales</taxon>
        <taxon>Peptoniphilaceae</taxon>
        <taxon>Anaerosphaera</taxon>
    </lineage>
</organism>
<proteinExistence type="predicted"/>
<dbReference type="EMBL" id="FQXI01000002">
    <property type="protein sequence ID" value="SHH09908.1"/>
    <property type="molecule type" value="Genomic_DNA"/>
</dbReference>
<sequence length="595" mass="62791">MLNLSSSEKSKVISAVEMAAVSNVSNLTADRVVALTGGHGMVNMAIHTVANVITDELLRGSKLSIEFADARKLPIDDLMEKAIKVAKKSGADSANAALIVACIMYLAGSKAQVGIPAGNRKLGATARMLAGVDRIGVANVPTAKMNNKISGFPAVMAIYQAMMEGKLTSYDGRNIPNFVAGGPLYGHSALGEDFIWPEMAENGARIGTQAMLDAMAGAGMRPHPFTAAVLGAAAILEVIHPDAEVPEESGTYGRMSSAYLVGKSAMVTAGLPEKLHLKVTGEEFDTAQVVGDVGLILKDIGGPSVIGMMAFDEIFAAFEEMISGFSGSPINAPIGHVGAYAVIGMKALIENEGDVDKVASMIAKEREASSFDPEVAMISINTICRKANELFSGPVTNMLIEATEPTRANAIHKRAEFVVDELSLDKNLEDIVKELEDERIRNVEENANRILSAMAGDKVIVKVLKIEPGARRKAKTAKKYLAFDPLVDISLTIGNNTAVMENFVHELIPQISRGEREDIAWAAPFAATVVSELVLASVSIINIVVPAAVASALKLYSPKEAATISEKAAYITGAIPGGKVAGTNVGKLALNIMEY</sequence>
<keyword evidence="2" id="KW-1185">Reference proteome</keyword>
<evidence type="ECO:0000313" key="1">
    <source>
        <dbReference type="EMBL" id="SHH09908.1"/>
    </source>
</evidence>
<reference evidence="2" key="1">
    <citation type="submission" date="2016-11" db="EMBL/GenBank/DDBJ databases">
        <authorList>
            <person name="Varghese N."/>
            <person name="Submissions S."/>
        </authorList>
    </citation>
    <scope>NUCLEOTIDE SEQUENCE [LARGE SCALE GENOMIC DNA]</scope>
    <source>
        <strain evidence="2">DSM 21120</strain>
    </source>
</reference>
<name>A0A1M5Q7B3_9FIRM</name>